<organism evidence="11">
    <name type="scientific">Bactrocera dorsalis</name>
    <name type="common">Oriental fruit fly</name>
    <name type="synonym">Dacus dorsalis</name>
    <dbReference type="NCBI Taxonomy" id="27457"/>
    <lineage>
        <taxon>Eukaryota</taxon>
        <taxon>Metazoa</taxon>
        <taxon>Ecdysozoa</taxon>
        <taxon>Arthropoda</taxon>
        <taxon>Hexapoda</taxon>
        <taxon>Insecta</taxon>
        <taxon>Pterygota</taxon>
        <taxon>Neoptera</taxon>
        <taxon>Endopterygota</taxon>
        <taxon>Diptera</taxon>
        <taxon>Brachycera</taxon>
        <taxon>Muscomorpha</taxon>
        <taxon>Tephritoidea</taxon>
        <taxon>Tephritidae</taxon>
        <taxon>Bactrocera</taxon>
        <taxon>Bactrocera</taxon>
    </lineage>
</organism>
<evidence type="ECO:0000256" key="6">
    <source>
        <dbReference type="ARBA" id="ARBA00022989"/>
    </source>
</evidence>
<evidence type="ECO:0000313" key="11">
    <source>
        <dbReference type="EMBL" id="AKI29042.1"/>
    </source>
</evidence>
<evidence type="ECO:0000256" key="2">
    <source>
        <dbReference type="ARBA" id="ARBA00022475"/>
    </source>
</evidence>
<dbReference type="OrthoDB" id="6617147at2759"/>
<feature type="transmembrane region" description="Helical" evidence="10">
    <location>
        <begin position="149"/>
        <end position="169"/>
    </location>
</feature>
<reference evidence="11" key="1">
    <citation type="submission" date="2015-02" db="EMBL/GenBank/DDBJ databases">
        <title>Discovery of Chemosensory Genes in the Oriental Fruit Fly, Bactrocera dorsalis.</title>
        <authorList>
            <person name="Wu Z."/>
            <person name="Zhang H."/>
            <person name="Bin S."/>
            <person name="Wang Z."/>
            <person name="He H."/>
            <person name="Lin J."/>
        </authorList>
    </citation>
    <scope>NUCLEOTIDE SEQUENCE</scope>
</reference>
<name>A0A0G2UMW5_BACDO</name>
<comment type="subcellular location">
    <subcellularLocation>
        <location evidence="1 10">Cell membrane</location>
        <topology evidence="1 10">Multi-pass membrane protein</topology>
    </subcellularLocation>
</comment>
<gene>
    <name evidence="11" type="primary">OR63a-1</name>
</gene>
<evidence type="ECO:0000256" key="5">
    <source>
        <dbReference type="ARBA" id="ARBA00022725"/>
    </source>
</evidence>
<feature type="transmembrane region" description="Helical" evidence="10">
    <location>
        <begin position="380"/>
        <end position="399"/>
    </location>
</feature>
<dbReference type="PANTHER" id="PTHR21137">
    <property type="entry name" value="ODORANT RECEPTOR"/>
    <property type="match status" value="1"/>
</dbReference>
<dbReference type="EMBL" id="KP743726">
    <property type="protein sequence ID" value="AKI29042.1"/>
    <property type="molecule type" value="mRNA"/>
</dbReference>
<keyword evidence="5 10" id="KW-0552">Olfaction</keyword>
<evidence type="ECO:0000256" key="3">
    <source>
        <dbReference type="ARBA" id="ARBA00022606"/>
    </source>
</evidence>
<dbReference type="GO" id="GO:0007165">
    <property type="term" value="P:signal transduction"/>
    <property type="evidence" value="ECO:0007669"/>
    <property type="project" value="UniProtKB-KW"/>
</dbReference>
<protein>
    <recommendedName>
        <fullName evidence="10">Odorant receptor</fullName>
    </recommendedName>
</protein>
<keyword evidence="8 10" id="KW-0675">Receptor</keyword>
<feature type="transmembrane region" description="Helical" evidence="10">
    <location>
        <begin position="73"/>
        <end position="96"/>
    </location>
</feature>
<feature type="transmembrane region" description="Helical" evidence="10">
    <location>
        <begin position="203"/>
        <end position="223"/>
    </location>
</feature>
<evidence type="ECO:0000256" key="4">
    <source>
        <dbReference type="ARBA" id="ARBA00022692"/>
    </source>
</evidence>
<keyword evidence="3 10" id="KW-0716">Sensory transduction</keyword>
<keyword evidence="4 10" id="KW-0812">Transmembrane</keyword>
<evidence type="ECO:0000256" key="9">
    <source>
        <dbReference type="ARBA" id="ARBA00023224"/>
    </source>
</evidence>
<accession>A0A0G2UMW5</accession>
<dbReference type="AlphaFoldDB" id="A0A0G2UMW5"/>
<keyword evidence="2" id="KW-1003">Cell membrane</keyword>
<dbReference type="GO" id="GO:0004984">
    <property type="term" value="F:olfactory receptor activity"/>
    <property type="evidence" value="ECO:0007669"/>
    <property type="project" value="InterPro"/>
</dbReference>
<comment type="caution">
    <text evidence="10">Lacks conserved residue(s) required for the propagation of feature annotation.</text>
</comment>
<dbReference type="GO" id="GO:0005549">
    <property type="term" value="F:odorant binding"/>
    <property type="evidence" value="ECO:0007669"/>
    <property type="project" value="InterPro"/>
</dbReference>
<proteinExistence type="evidence at transcript level"/>
<sequence>MYSISEIKELRTRNHWRIRELKRISYIIGINLNAQTKCKRWWRIVNILFIIASCIALYPHWLMIKQAEGDIPLIAETSTTALQTTTGLIKMAYMLFTQHRFHRLLRKAETHELLQGIEIFQTDMPIKTSLKKEINAVMEINWKQARGQLLFTLGTCICIMSNYFFYAFFKNLYNHLQGTPNYVYILPFTGYPMFLHKGMASPYYAMDMFFGACSLLVAGMSAISFQGCFLVLCKHSCGLVQVLCLLLKRSTSSLVPKPQRVEYLRYCIVQHQRTLEFINEVNQPFRHICLSQFLHSLAIYGFVLFEMNFGLESNKITFIRMLMYLCAATTGDCTHYVNGQFLANELEKVPLACYNCEWYHETDAFKKTLRMIIMRSNKKFCFQISWFTVMSLATLMGIFKASGSYFVLLRDIDET</sequence>
<evidence type="ECO:0000256" key="1">
    <source>
        <dbReference type="ARBA" id="ARBA00004651"/>
    </source>
</evidence>
<keyword evidence="6 10" id="KW-1133">Transmembrane helix</keyword>
<feature type="transmembrane region" description="Helical" evidence="10">
    <location>
        <begin position="41"/>
        <end position="61"/>
    </location>
</feature>
<keyword evidence="7 10" id="KW-0472">Membrane</keyword>
<dbReference type="PANTHER" id="PTHR21137:SF35">
    <property type="entry name" value="ODORANT RECEPTOR 19A-RELATED"/>
    <property type="match status" value="1"/>
</dbReference>
<dbReference type="GO" id="GO:0005886">
    <property type="term" value="C:plasma membrane"/>
    <property type="evidence" value="ECO:0007669"/>
    <property type="project" value="UniProtKB-SubCell"/>
</dbReference>
<evidence type="ECO:0000256" key="8">
    <source>
        <dbReference type="ARBA" id="ARBA00023170"/>
    </source>
</evidence>
<evidence type="ECO:0000256" key="7">
    <source>
        <dbReference type="ARBA" id="ARBA00023136"/>
    </source>
</evidence>
<keyword evidence="9 10" id="KW-0807">Transducer</keyword>
<comment type="similarity">
    <text evidence="10">Belongs to the insect chemoreceptor superfamily. Heteromeric odorant receptor channel (TC 1.A.69) family.</text>
</comment>
<dbReference type="Pfam" id="PF02949">
    <property type="entry name" value="7tm_6"/>
    <property type="match status" value="1"/>
</dbReference>
<dbReference type="InterPro" id="IPR004117">
    <property type="entry name" value="7tm6_olfct_rcpt"/>
</dbReference>
<evidence type="ECO:0000256" key="10">
    <source>
        <dbReference type="RuleBase" id="RU351113"/>
    </source>
</evidence>